<accession>A0AAE1RYY1</accession>
<organism evidence="2 3">
    <name type="scientific">Anisodus tanguticus</name>
    <dbReference type="NCBI Taxonomy" id="243964"/>
    <lineage>
        <taxon>Eukaryota</taxon>
        <taxon>Viridiplantae</taxon>
        <taxon>Streptophyta</taxon>
        <taxon>Embryophyta</taxon>
        <taxon>Tracheophyta</taxon>
        <taxon>Spermatophyta</taxon>
        <taxon>Magnoliopsida</taxon>
        <taxon>eudicotyledons</taxon>
        <taxon>Gunneridae</taxon>
        <taxon>Pentapetalae</taxon>
        <taxon>asterids</taxon>
        <taxon>lamiids</taxon>
        <taxon>Solanales</taxon>
        <taxon>Solanaceae</taxon>
        <taxon>Solanoideae</taxon>
        <taxon>Hyoscyameae</taxon>
        <taxon>Anisodus</taxon>
    </lineage>
</organism>
<dbReference type="EMBL" id="JAVYJV010000011">
    <property type="protein sequence ID" value="KAK4359673.1"/>
    <property type="molecule type" value="Genomic_DNA"/>
</dbReference>
<dbReference type="Proteomes" id="UP001291623">
    <property type="component" value="Unassembled WGS sequence"/>
</dbReference>
<feature type="region of interest" description="Disordered" evidence="1">
    <location>
        <begin position="1"/>
        <end position="50"/>
    </location>
</feature>
<comment type="caution">
    <text evidence="2">The sequence shown here is derived from an EMBL/GenBank/DDBJ whole genome shotgun (WGS) entry which is preliminary data.</text>
</comment>
<name>A0AAE1RYY1_9SOLA</name>
<sequence length="172" mass="19254">MSILCTQGSMSQRPHRTSTGKAKVTSTRQPIGKWAAPRRAPPTNDMESKKYFDETPRFGIDVVEFHDQKCDEFPDVSTAEYDKFLRRPDYKSIRHNICGANSVAAWARDNDGCHKYVCRSDFKLAAKVPLAPYTVQFLGLAPSLSLPPDDDVNSVTGDDPNADTYYGVDYKP</sequence>
<feature type="compositionally biased region" description="Polar residues" evidence="1">
    <location>
        <begin position="19"/>
        <end position="29"/>
    </location>
</feature>
<feature type="compositionally biased region" description="Polar residues" evidence="1">
    <location>
        <begin position="1"/>
        <end position="12"/>
    </location>
</feature>
<reference evidence="2" key="1">
    <citation type="submission" date="2023-12" db="EMBL/GenBank/DDBJ databases">
        <title>Genome assembly of Anisodus tanguticus.</title>
        <authorList>
            <person name="Wang Y.-J."/>
        </authorList>
    </citation>
    <scope>NUCLEOTIDE SEQUENCE</scope>
    <source>
        <strain evidence="2">KB-2021</strain>
        <tissue evidence="2">Leaf</tissue>
    </source>
</reference>
<feature type="region of interest" description="Disordered" evidence="1">
    <location>
        <begin position="153"/>
        <end position="172"/>
    </location>
</feature>
<protein>
    <submittedName>
        <fullName evidence="2">Uncharacterized protein</fullName>
    </submittedName>
</protein>
<evidence type="ECO:0000313" key="3">
    <source>
        <dbReference type="Proteomes" id="UP001291623"/>
    </source>
</evidence>
<evidence type="ECO:0000256" key="1">
    <source>
        <dbReference type="SAM" id="MobiDB-lite"/>
    </source>
</evidence>
<dbReference type="AlphaFoldDB" id="A0AAE1RYY1"/>
<gene>
    <name evidence="2" type="ORF">RND71_021902</name>
</gene>
<evidence type="ECO:0000313" key="2">
    <source>
        <dbReference type="EMBL" id="KAK4359673.1"/>
    </source>
</evidence>
<keyword evidence="3" id="KW-1185">Reference proteome</keyword>
<proteinExistence type="predicted"/>